<name>A0A7J7P8K0_9MAGN</name>
<keyword evidence="2" id="KW-0723">Serine/threonine-protein kinase</keyword>
<dbReference type="EMBL" id="JACGCM010000151">
    <property type="protein sequence ID" value="KAF6175739.1"/>
    <property type="molecule type" value="Genomic_DNA"/>
</dbReference>
<keyword evidence="7 13" id="KW-0547">Nucleotide-binding</keyword>
<keyword evidence="11 15" id="KW-0472">Membrane</keyword>
<protein>
    <recommendedName>
        <fullName evidence="21">Cysteine-rich receptor-like protein kinase 10</fullName>
    </recommendedName>
</protein>
<dbReference type="GO" id="GO:0005524">
    <property type="term" value="F:ATP binding"/>
    <property type="evidence" value="ECO:0007669"/>
    <property type="project" value="UniProtKB-UniRule"/>
</dbReference>
<evidence type="ECO:0000256" key="15">
    <source>
        <dbReference type="SAM" id="Phobius"/>
    </source>
</evidence>
<evidence type="ECO:0000256" key="3">
    <source>
        <dbReference type="ARBA" id="ARBA00022679"/>
    </source>
</evidence>
<evidence type="ECO:0000256" key="7">
    <source>
        <dbReference type="ARBA" id="ARBA00022741"/>
    </source>
</evidence>
<evidence type="ECO:0008006" key="21">
    <source>
        <dbReference type="Google" id="ProtNLM"/>
    </source>
</evidence>
<feature type="domain" description="Gnk2-homologous" evidence="18">
    <location>
        <begin position="323"/>
        <end position="431"/>
    </location>
</feature>
<feature type="binding site" evidence="13">
    <location>
        <position position="508"/>
    </location>
    <ligand>
        <name>ATP</name>
        <dbReference type="ChEBI" id="CHEBI:30616"/>
    </ligand>
</feature>
<keyword evidence="10 15" id="KW-1133">Transmembrane helix</keyword>
<dbReference type="SMART" id="SM00220">
    <property type="entry name" value="S_TKc"/>
    <property type="match status" value="1"/>
</dbReference>
<proteinExistence type="predicted"/>
<feature type="domain" description="Protein kinase" evidence="17">
    <location>
        <begin position="1035"/>
        <end position="1137"/>
    </location>
</feature>
<dbReference type="CDD" id="cd14066">
    <property type="entry name" value="STKc_IRAK"/>
    <property type="match status" value="1"/>
</dbReference>
<evidence type="ECO:0000259" key="17">
    <source>
        <dbReference type="PROSITE" id="PS50011"/>
    </source>
</evidence>
<dbReference type="FunFam" id="1.10.510.10:FF:000129">
    <property type="entry name" value="cysteine-rich receptor-like protein kinase 10"/>
    <property type="match status" value="1"/>
</dbReference>
<dbReference type="CDD" id="cd23509">
    <property type="entry name" value="Gnk2-like"/>
    <property type="match status" value="5"/>
</dbReference>
<dbReference type="InterPro" id="IPR038408">
    <property type="entry name" value="GNK2_sf"/>
</dbReference>
<feature type="transmembrane region" description="Helical" evidence="15">
    <location>
        <begin position="421"/>
        <end position="442"/>
    </location>
</feature>
<comment type="subcellular location">
    <subcellularLocation>
        <location evidence="1">Membrane</location>
        <topology evidence="1">Single-pass membrane protein</topology>
    </subcellularLocation>
</comment>
<dbReference type="InterPro" id="IPR017441">
    <property type="entry name" value="Protein_kinase_ATP_BS"/>
</dbReference>
<feature type="binding site" evidence="13">
    <location>
        <position position="1063"/>
    </location>
    <ligand>
        <name>ATP</name>
        <dbReference type="ChEBI" id="CHEBI:30616"/>
    </ligand>
</feature>
<dbReference type="SUPFAM" id="SSF56112">
    <property type="entry name" value="Protein kinase-like (PK-like)"/>
    <property type="match status" value="2"/>
</dbReference>
<dbReference type="FunFam" id="3.30.200.20:FF:000142">
    <property type="entry name" value="Cysteine-rich receptor-like protein kinase 10"/>
    <property type="match status" value="2"/>
</dbReference>
<keyword evidence="3" id="KW-0808">Transferase</keyword>
<evidence type="ECO:0000256" key="1">
    <source>
        <dbReference type="ARBA" id="ARBA00004167"/>
    </source>
</evidence>
<reference evidence="19 20" key="1">
    <citation type="journal article" date="2020" name="IScience">
        <title>Genome Sequencing of the Endangered Kingdonia uniflora (Circaeasteraceae, Ranunculales) Reveals Potential Mechanisms of Evolutionary Specialization.</title>
        <authorList>
            <person name="Sun Y."/>
            <person name="Deng T."/>
            <person name="Zhang A."/>
            <person name="Moore M.J."/>
            <person name="Landis J.B."/>
            <person name="Lin N."/>
            <person name="Zhang H."/>
            <person name="Zhang X."/>
            <person name="Huang J."/>
            <person name="Zhang X."/>
            <person name="Sun H."/>
            <person name="Wang H."/>
        </authorList>
    </citation>
    <scope>NUCLEOTIDE SEQUENCE [LARGE SCALE GENOMIC DNA]</scope>
    <source>
        <strain evidence="19">TB1705</strain>
        <tissue evidence="19">Leaf</tissue>
    </source>
</reference>
<evidence type="ECO:0000256" key="6">
    <source>
        <dbReference type="ARBA" id="ARBA00022737"/>
    </source>
</evidence>
<feature type="signal peptide" evidence="16">
    <location>
        <begin position="1"/>
        <end position="23"/>
    </location>
</feature>
<evidence type="ECO:0000256" key="11">
    <source>
        <dbReference type="ARBA" id="ARBA00023136"/>
    </source>
</evidence>
<dbReference type="InterPro" id="IPR001245">
    <property type="entry name" value="Ser-Thr/Tyr_kinase_cat_dom"/>
</dbReference>
<dbReference type="PANTHER" id="PTHR27002">
    <property type="entry name" value="RECEPTOR-LIKE SERINE/THREONINE-PROTEIN KINASE SD1-8"/>
    <property type="match status" value="1"/>
</dbReference>
<keyword evidence="6" id="KW-0677">Repeat</keyword>
<dbReference type="Proteomes" id="UP000541444">
    <property type="component" value="Unassembled WGS sequence"/>
</dbReference>
<keyword evidence="5 16" id="KW-0732">Signal</keyword>
<dbReference type="Gene3D" id="3.30.430.20">
    <property type="entry name" value="Gnk2 domain, C-X8-C-X2-C motif"/>
    <property type="match status" value="5"/>
</dbReference>
<evidence type="ECO:0000256" key="10">
    <source>
        <dbReference type="ARBA" id="ARBA00022989"/>
    </source>
</evidence>
<evidence type="ECO:0000256" key="9">
    <source>
        <dbReference type="ARBA" id="ARBA00022840"/>
    </source>
</evidence>
<dbReference type="Gene3D" id="1.10.510.10">
    <property type="entry name" value="Transferase(Phosphotransferase) domain 1"/>
    <property type="match status" value="1"/>
</dbReference>
<evidence type="ECO:0000259" key="18">
    <source>
        <dbReference type="PROSITE" id="PS51473"/>
    </source>
</evidence>
<dbReference type="Gene3D" id="3.30.200.20">
    <property type="entry name" value="Phosphorylase Kinase, domain 1"/>
    <property type="match status" value="2"/>
</dbReference>
<feature type="transmembrane region" description="Helical" evidence="15">
    <location>
        <begin position="974"/>
        <end position="997"/>
    </location>
</feature>
<feature type="region of interest" description="Disordered" evidence="14">
    <location>
        <begin position="943"/>
        <end position="966"/>
    </location>
</feature>
<evidence type="ECO:0000256" key="2">
    <source>
        <dbReference type="ARBA" id="ARBA00022527"/>
    </source>
</evidence>
<feature type="domain" description="Gnk2-homologous" evidence="18">
    <location>
        <begin position="215"/>
        <end position="317"/>
    </location>
</feature>
<keyword evidence="8" id="KW-0418">Kinase</keyword>
<dbReference type="PROSITE" id="PS00107">
    <property type="entry name" value="PROTEIN_KINASE_ATP"/>
    <property type="match status" value="2"/>
</dbReference>
<dbReference type="GO" id="GO:0004674">
    <property type="term" value="F:protein serine/threonine kinase activity"/>
    <property type="evidence" value="ECO:0007669"/>
    <property type="project" value="UniProtKB-KW"/>
</dbReference>
<gene>
    <name evidence="19" type="ORF">GIB67_038119</name>
</gene>
<keyword evidence="4 15" id="KW-0812">Transmembrane</keyword>
<dbReference type="GO" id="GO:0006950">
    <property type="term" value="P:response to stress"/>
    <property type="evidence" value="ECO:0007669"/>
    <property type="project" value="UniProtKB-ARBA"/>
</dbReference>
<evidence type="ECO:0000256" key="4">
    <source>
        <dbReference type="ARBA" id="ARBA00022692"/>
    </source>
</evidence>
<feature type="chain" id="PRO_5029540933" description="Cysteine-rich receptor-like protein kinase 10" evidence="16">
    <location>
        <begin position="24"/>
        <end position="1137"/>
    </location>
</feature>
<feature type="domain" description="Gnk2-homologous" evidence="18">
    <location>
        <begin position="798"/>
        <end position="902"/>
    </location>
</feature>
<dbReference type="GO" id="GO:0005886">
    <property type="term" value="C:plasma membrane"/>
    <property type="evidence" value="ECO:0007669"/>
    <property type="project" value="TreeGrafter"/>
</dbReference>
<dbReference type="InterPro" id="IPR011009">
    <property type="entry name" value="Kinase-like_dom_sf"/>
</dbReference>
<dbReference type="Pfam" id="PF07714">
    <property type="entry name" value="PK_Tyr_Ser-Thr"/>
    <property type="match status" value="2"/>
</dbReference>
<evidence type="ECO:0000256" key="8">
    <source>
        <dbReference type="ARBA" id="ARBA00022777"/>
    </source>
</evidence>
<sequence length="1137" mass="125200">MNIIKVVILLVTSLLLFQTHTRAGDTLEVCSNSANYTSGSQFKTNLDFLLSALLSNASKSGFYNTSIGNGLDTVFGLAQCRPDTSTEDCETCLNNFIVEIIKRCPNRKAATLREASCVLRYSNQRFFSRADVSPIVIYYNTKNASNVPLFSQLQGCLLNNLSQSAASEASKFKTGSIKYANCQPLYGMVECTKDLRCSACLSCLQQLITAIPDGKSGGRIVAPSCTIRYELQFKTNLDFLLSALLSNASKSGFYNTSIGKDNDTVYGLAQCRPDTSTEDCETCLNNFIVEIIKRCPNRKAATLREASCVLRYSNQRFFSGADSRPTAIYSNKKNASDVPLFSQQRGSLLNNLSESAASEASKFKTGSINYANSQPLYGLVECTKDLKYSSCLSCLQSLITAIPDGKSGAGPASDSSSSIDIVVVPIVIGVLLLIVVLCAFLIRRNKRKKRKYGMIDETEMISADSLHFDLRTIRVATDNFCDANKLGQGGFGAVYKGVLPDGQEIAVKRLSKNSGQGSQEFKNEVGLLHKLQHRNLVRLLGFSFEGEEKLLVYEYIPNTSLDRYLFDPAKKTYLDWERRYKIIGGIARGLLYLHEDSRLRIIHRDLKAGNILLDKEMNAKISDFGMAKLFVVDQTQGNTSRIAGTYGYMAPEYAMHGQFSVKSDVYSFGVLILEIVSGQKIYRFHESRDLLTFAWKLWIEGTPLELVDPTLTDNYHANEVVRCIHIGLLCVQDNIEDRPTMSSVMLMLSSFSLTLTSPTAPAFFTTSTTVPKRHEYHQVVLLLVTSLLLFQTQTSAGDPSLVVCSSSANYTSGSKFDTNLDVLLSSLVSNASQNRFYNTSIGKDNDTVYGLAQCRPDIPIEDCKTCLNNFTVEIIKRCPKGKAAFYGKELVFCDTPTNDSSLKLIPSLISAIPDGKSGGRIVAPSCTLRYELYIFFDPPSPPPPASAAASPPPLPNNTKTPSDVGPGSDSSSSIAIVVVPIVIGVLLLIVVLCAFLLRKNKRKKRKDGMTDGTEIISADSLQFDLRTIRAATDNFCDANKLGQGGFGAVYKGVLPDGQEIAVKRLSKNSGQGSQEFKNEVVLLHKLQHRNLVRLLGFSFEGEEKLLVYEYIPNTSLDKYLFDPAKKTYLDWKGDIKS</sequence>
<dbReference type="PROSITE" id="PS00108">
    <property type="entry name" value="PROTEIN_KINASE_ST"/>
    <property type="match status" value="1"/>
</dbReference>
<evidence type="ECO:0000256" key="16">
    <source>
        <dbReference type="SAM" id="SignalP"/>
    </source>
</evidence>
<dbReference type="InterPro" id="IPR000719">
    <property type="entry name" value="Prot_kinase_dom"/>
</dbReference>
<feature type="domain" description="Protein kinase" evidence="17">
    <location>
        <begin position="480"/>
        <end position="752"/>
    </location>
</feature>
<evidence type="ECO:0000256" key="12">
    <source>
        <dbReference type="ARBA" id="ARBA00023180"/>
    </source>
</evidence>
<dbReference type="PANTHER" id="PTHR27002:SF980">
    <property type="entry name" value="CYSTEINE-RICH RECEPTOR-LIKE PROTEIN KINASE 10 ISOFORM X1"/>
    <property type="match status" value="1"/>
</dbReference>
<dbReference type="PROSITE" id="PS51473">
    <property type="entry name" value="GNK2"/>
    <property type="match status" value="4"/>
</dbReference>
<dbReference type="InterPro" id="IPR008271">
    <property type="entry name" value="Ser/Thr_kinase_AS"/>
</dbReference>
<dbReference type="OrthoDB" id="4062651at2759"/>
<organism evidence="19 20">
    <name type="scientific">Kingdonia uniflora</name>
    <dbReference type="NCBI Taxonomy" id="39325"/>
    <lineage>
        <taxon>Eukaryota</taxon>
        <taxon>Viridiplantae</taxon>
        <taxon>Streptophyta</taxon>
        <taxon>Embryophyta</taxon>
        <taxon>Tracheophyta</taxon>
        <taxon>Spermatophyta</taxon>
        <taxon>Magnoliopsida</taxon>
        <taxon>Ranunculales</taxon>
        <taxon>Circaeasteraceae</taxon>
        <taxon>Kingdonia</taxon>
    </lineage>
</organism>
<evidence type="ECO:0000256" key="14">
    <source>
        <dbReference type="SAM" id="MobiDB-lite"/>
    </source>
</evidence>
<evidence type="ECO:0000313" key="20">
    <source>
        <dbReference type="Proteomes" id="UP000541444"/>
    </source>
</evidence>
<dbReference type="InterPro" id="IPR002902">
    <property type="entry name" value="GNK2"/>
</dbReference>
<keyword evidence="20" id="KW-1185">Reference proteome</keyword>
<feature type="compositionally biased region" description="Pro residues" evidence="14">
    <location>
        <begin position="943"/>
        <end position="955"/>
    </location>
</feature>
<dbReference type="Pfam" id="PF01657">
    <property type="entry name" value="Stress-antifung"/>
    <property type="match status" value="5"/>
</dbReference>
<keyword evidence="12" id="KW-0325">Glycoprotein</keyword>
<comment type="caution">
    <text evidence="19">The sequence shown here is derived from an EMBL/GenBank/DDBJ whole genome shotgun (WGS) entry which is preliminary data.</text>
</comment>
<dbReference type="AlphaFoldDB" id="A0A7J7P8K0"/>
<feature type="transmembrane region" description="Helical" evidence="15">
    <location>
        <begin position="744"/>
        <end position="764"/>
    </location>
</feature>
<feature type="domain" description="Gnk2-homologous" evidence="18">
    <location>
        <begin position="24"/>
        <end position="126"/>
    </location>
</feature>
<evidence type="ECO:0000256" key="5">
    <source>
        <dbReference type="ARBA" id="ARBA00022729"/>
    </source>
</evidence>
<evidence type="ECO:0000313" key="19">
    <source>
        <dbReference type="EMBL" id="KAF6175739.1"/>
    </source>
</evidence>
<dbReference type="PROSITE" id="PS50011">
    <property type="entry name" value="PROTEIN_KINASE_DOM"/>
    <property type="match status" value="2"/>
</dbReference>
<accession>A0A7J7P8K0</accession>
<evidence type="ECO:0000256" key="13">
    <source>
        <dbReference type="PROSITE-ProRule" id="PRU10141"/>
    </source>
</evidence>
<keyword evidence="9 13" id="KW-0067">ATP-binding</keyword>